<dbReference type="AlphaFoldDB" id="A0AAJ7JGD4"/>
<dbReference type="EC" id="3.1.1.116" evidence="14"/>
<keyword evidence="17" id="KW-1185">Reference proteome</keyword>
<evidence type="ECO:0000256" key="7">
    <source>
        <dbReference type="ARBA" id="ARBA00022801"/>
    </source>
</evidence>
<evidence type="ECO:0000256" key="11">
    <source>
        <dbReference type="ARBA" id="ARBA00023098"/>
    </source>
</evidence>
<keyword evidence="4" id="KW-0597">Phosphoprotein</keyword>
<dbReference type="GO" id="GO:0004806">
    <property type="term" value="F:triacylglycerol lipase activity"/>
    <property type="evidence" value="ECO:0007669"/>
    <property type="project" value="TreeGrafter"/>
</dbReference>
<organism evidence="17 20">
    <name type="scientific">Ceratina calcarata</name>
    <dbReference type="NCBI Taxonomy" id="156304"/>
    <lineage>
        <taxon>Eukaryota</taxon>
        <taxon>Metazoa</taxon>
        <taxon>Ecdysozoa</taxon>
        <taxon>Arthropoda</taxon>
        <taxon>Hexapoda</taxon>
        <taxon>Insecta</taxon>
        <taxon>Pterygota</taxon>
        <taxon>Neoptera</taxon>
        <taxon>Endopterygota</taxon>
        <taxon>Hymenoptera</taxon>
        <taxon>Apocrita</taxon>
        <taxon>Aculeata</taxon>
        <taxon>Apoidea</taxon>
        <taxon>Anthophila</taxon>
        <taxon>Apidae</taxon>
        <taxon>Ceratina</taxon>
        <taxon>Zadontomerus</taxon>
    </lineage>
</organism>
<dbReference type="InterPro" id="IPR002921">
    <property type="entry name" value="Fungal_lipase-type"/>
</dbReference>
<feature type="transmembrane region" description="Helical" evidence="15">
    <location>
        <begin position="57"/>
        <end position="79"/>
    </location>
</feature>
<dbReference type="GO" id="GO:0005886">
    <property type="term" value="C:plasma membrane"/>
    <property type="evidence" value="ECO:0007669"/>
    <property type="project" value="UniProtKB-SubCell"/>
</dbReference>
<keyword evidence="3" id="KW-1003">Cell membrane</keyword>
<dbReference type="GO" id="GO:0019369">
    <property type="term" value="P:arachidonate metabolic process"/>
    <property type="evidence" value="ECO:0007669"/>
    <property type="project" value="TreeGrafter"/>
</dbReference>
<dbReference type="RefSeq" id="XP_026666471.1">
    <property type="nucleotide sequence ID" value="XM_026810670.1"/>
</dbReference>
<keyword evidence="7" id="KW-0378">Hydrolase</keyword>
<comment type="catalytic activity">
    <reaction evidence="13">
        <text>a 1,2-diacyl-sn-glycerol + H2O = a 2-acylglycerol + a fatty acid + H(+)</text>
        <dbReference type="Rhea" id="RHEA:33275"/>
        <dbReference type="ChEBI" id="CHEBI:15377"/>
        <dbReference type="ChEBI" id="CHEBI:15378"/>
        <dbReference type="ChEBI" id="CHEBI:17389"/>
        <dbReference type="ChEBI" id="CHEBI:17815"/>
        <dbReference type="ChEBI" id="CHEBI:28868"/>
        <dbReference type="EC" id="3.1.1.116"/>
    </reaction>
    <physiologicalReaction direction="left-to-right" evidence="13">
        <dbReference type="Rhea" id="RHEA:33276"/>
    </physiologicalReaction>
</comment>
<dbReference type="CDD" id="cd00519">
    <property type="entry name" value="Lipase_3"/>
    <property type="match status" value="1"/>
</dbReference>
<evidence type="ECO:0000256" key="8">
    <source>
        <dbReference type="ARBA" id="ARBA00022837"/>
    </source>
</evidence>
<dbReference type="Pfam" id="PF01764">
    <property type="entry name" value="Lipase_3"/>
    <property type="match status" value="1"/>
</dbReference>
<dbReference type="InterPro" id="IPR052214">
    <property type="entry name" value="DAG_Lipase-Related"/>
</dbReference>
<dbReference type="Gene3D" id="3.40.50.1820">
    <property type="entry name" value="alpha/beta hydrolase"/>
    <property type="match status" value="1"/>
</dbReference>
<dbReference type="GeneID" id="108632710"/>
<evidence type="ECO:0000256" key="13">
    <source>
        <dbReference type="ARBA" id="ARBA00024531"/>
    </source>
</evidence>
<dbReference type="Proteomes" id="UP000694925">
    <property type="component" value="Unplaced"/>
</dbReference>
<feature type="domain" description="Fungal lipase-type" evidence="16">
    <location>
        <begin position="370"/>
        <end position="500"/>
    </location>
</feature>
<evidence type="ECO:0000256" key="1">
    <source>
        <dbReference type="ARBA" id="ARBA00001913"/>
    </source>
</evidence>
<sequence>MPAIKLFGRKWLAATDDLVYPGLFEIFIRTVWLILIGTGCLKYYQYTWDCRSGGELVRVYLLGEIVFLLISLIFVIVIAKQSSKGSIMEAQIRKYVEPLLTVKILLLLPEICWNVLGTLWMFGSNVECDYEHYTVTVVQALIFFDWILIGLTIFGLALIFDPLGSLGKKNLDSYTEHEKVSRIWLRRLNFMCWMRKDENANETFQHVAGLLTNLFRGTDLVPSDVMAGLILLRIRQKRETHELRRLNILPRAATYTSDEAEIFRYAPSWMSLDNAIHYMKLASACYGWLYAIYKQSCPGCFHIMRNLTCCGCFRTKHNAITGDNCCYCYLAGVKVMSGISTDDILYASFKNYLCEIPFCVVVDHKMNCIVIVIRGSLSIRDIFTDIAADSESFECEGLPPGSQAHRAMITSAKLILRQLDDNKVLEHAFLTYPHYNLTITGHSLGAGIGILLALLIRPRYPNVKVYAFATPAGLLSREAARVTEEFVFTIGLGDDFVMRLGVDSTENLRTALLMTLQACRLPKYRVVLNGLGYMLFGIPEKDLSKTWTNCNVITTAAGTSPLLNERDIYKREEGKIYEQDVTKRRFSKVRLYTGGKILHLIRRKPEKNEARSNKQNTKAKYEMRWAQAEDFMELLVMPRMFLDHLPDNIDLAITTLIEQRSNVPYYIT</sequence>
<evidence type="ECO:0000256" key="5">
    <source>
        <dbReference type="ARBA" id="ARBA00022692"/>
    </source>
</evidence>
<dbReference type="PANTHER" id="PTHR45792">
    <property type="entry name" value="DIACYLGLYCEROL LIPASE HOMOLOG-RELATED"/>
    <property type="match status" value="1"/>
</dbReference>
<protein>
    <recommendedName>
        <fullName evidence="14">sn-1-specific diacylglycerol lipase</fullName>
        <ecNumber evidence="14">3.1.1.116</ecNumber>
    </recommendedName>
</protein>
<dbReference type="InterPro" id="IPR029058">
    <property type="entry name" value="AB_hydrolase_fold"/>
</dbReference>
<evidence type="ECO:0000256" key="15">
    <source>
        <dbReference type="SAM" id="Phobius"/>
    </source>
</evidence>
<evidence type="ECO:0000256" key="2">
    <source>
        <dbReference type="ARBA" id="ARBA00004651"/>
    </source>
</evidence>
<evidence type="ECO:0000313" key="18">
    <source>
        <dbReference type="RefSeq" id="XP_017892931.1"/>
    </source>
</evidence>
<dbReference type="RefSeq" id="XP_017892935.1">
    <property type="nucleotide sequence ID" value="XM_018037446.2"/>
</dbReference>
<evidence type="ECO:0000256" key="9">
    <source>
        <dbReference type="ARBA" id="ARBA00022963"/>
    </source>
</evidence>
<evidence type="ECO:0000256" key="14">
    <source>
        <dbReference type="ARBA" id="ARBA00026104"/>
    </source>
</evidence>
<proteinExistence type="predicted"/>
<dbReference type="GO" id="GO:0022008">
    <property type="term" value="P:neurogenesis"/>
    <property type="evidence" value="ECO:0007669"/>
    <property type="project" value="TreeGrafter"/>
</dbReference>
<evidence type="ECO:0000256" key="3">
    <source>
        <dbReference type="ARBA" id="ARBA00022475"/>
    </source>
</evidence>
<dbReference type="GO" id="GO:0046340">
    <property type="term" value="P:diacylglycerol catabolic process"/>
    <property type="evidence" value="ECO:0007669"/>
    <property type="project" value="TreeGrafter"/>
</dbReference>
<evidence type="ECO:0000256" key="12">
    <source>
        <dbReference type="ARBA" id="ARBA00023136"/>
    </source>
</evidence>
<gene>
    <name evidence="18 19 20 21 22" type="primary">LOC108632710</name>
</gene>
<dbReference type="RefSeq" id="XP_017892933.1">
    <property type="nucleotide sequence ID" value="XM_018037444.2"/>
</dbReference>
<dbReference type="PANTHER" id="PTHR45792:SF2">
    <property type="entry name" value="DIACYLGLYCEROL LIPASE-BETA"/>
    <property type="match status" value="1"/>
</dbReference>
<reference evidence="18 19" key="1">
    <citation type="submission" date="2025-04" db="UniProtKB">
        <authorList>
            <consortium name="RefSeq"/>
        </authorList>
    </citation>
    <scope>IDENTIFICATION</scope>
    <source>
        <tissue evidence="18 19">Whole body</tissue>
    </source>
</reference>
<keyword evidence="12 15" id="KW-0472">Membrane</keyword>
<evidence type="ECO:0000313" key="21">
    <source>
        <dbReference type="RefSeq" id="XP_017892935.1"/>
    </source>
</evidence>
<keyword evidence="5 15" id="KW-0812">Transmembrane</keyword>
<keyword evidence="8" id="KW-0106">Calcium</keyword>
<evidence type="ECO:0000256" key="6">
    <source>
        <dbReference type="ARBA" id="ARBA00022723"/>
    </source>
</evidence>
<dbReference type="GO" id="GO:0046872">
    <property type="term" value="F:metal ion binding"/>
    <property type="evidence" value="ECO:0007669"/>
    <property type="project" value="UniProtKB-KW"/>
</dbReference>
<dbReference type="RefSeq" id="XP_017892932.1">
    <property type="nucleotide sequence ID" value="XM_018037443.2"/>
</dbReference>
<name>A0AAJ7JGD4_9HYME</name>
<dbReference type="RefSeq" id="XP_017892931.1">
    <property type="nucleotide sequence ID" value="XM_018037442.2"/>
</dbReference>
<keyword evidence="11" id="KW-0443">Lipid metabolism</keyword>
<evidence type="ECO:0000256" key="4">
    <source>
        <dbReference type="ARBA" id="ARBA00022553"/>
    </source>
</evidence>
<feature type="transmembrane region" description="Helical" evidence="15">
    <location>
        <begin position="100"/>
        <end position="123"/>
    </location>
</feature>
<accession>A0AAJ7JGD4</accession>
<dbReference type="GO" id="GO:0005737">
    <property type="term" value="C:cytoplasm"/>
    <property type="evidence" value="ECO:0007669"/>
    <property type="project" value="TreeGrafter"/>
</dbReference>
<evidence type="ECO:0000313" key="22">
    <source>
        <dbReference type="RefSeq" id="XP_026666471.1"/>
    </source>
</evidence>
<evidence type="ECO:0000313" key="20">
    <source>
        <dbReference type="RefSeq" id="XP_017892933.1"/>
    </source>
</evidence>
<evidence type="ECO:0000259" key="16">
    <source>
        <dbReference type="Pfam" id="PF01764"/>
    </source>
</evidence>
<feature type="transmembrane region" description="Helical" evidence="15">
    <location>
        <begin position="135"/>
        <end position="160"/>
    </location>
</feature>
<comment type="cofactor">
    <cofactor evidence="1">
        <name>Ca(2+)</name>
        <dbReference type="ChEBI" id="CHEBI:29108"/>
    </cofactor>
</comment>
<keyword evidence="6" id="KW-0479">Metal-binding</keyword>
<keyword evidence="9" id="KW-0442">Lipid degradation</keyword>
<dbReference type="KEGG" id="ccal:108632710"/>
<keyword evidence="10 15" id="KW-1133">Transmembrane helix</keyword>
<evidence type="ECO:0000313" key="17">
    <source>
        <dbReference type="Proteomes" id="UP000694925"/>
    </source>
</evidence>
<evidence type="ECO:0000313" key="19">
    <source>
        <dbReference type="RefSeq" id="XP_017892932.1"/>
    </source>
</evidence>
<feature type="transmembrane region" description="Helical" evidence="15">
    <location>
        <begin position="26"/>
        <end position="45"/>
    </location>
</feature>
<evidence type="ECO:0000256" key="10">
    <source>
        <dbReference type="ARBA" id="ARBA00022989"/>
    </source>
</evidence>
<dbReference type="SUPFAM" id="SSF53474">
    <property type="entry name" value="alpha/beta-Hydrolases"/>
    <property type="match status" value="1"/>
</dbReference>
<comment type="subcellular location">
    <subcellularLocation>
        <location evidence="2">Cell membrane</location>
        <topology evidence="2">Multi-pass membrane protein</topology>
    </subcellularLocation>
</comment>